<reference evidence="4 5" key="1">
    <citation type="journal article" date="2016" name="BMC Genomics">
        <title>Genome sequencing and secondary metabolism of the postharvest pathogen Penicillium griseofulvum.</title>
        <authorList>
            <person name="Banani H."/>
            <person name="Marcet-Houben M."/>
            <person name="Ballester A.R."/>
            <person name="Abbruscato P."/>
            <person name="Gonzalez-Candelas L."/>
            <person name="Gabaldon T."/>
            <person name="Spadaro D."/>
        </authorList>
    </citation>
    <scope>NUCLEOTIDE SEQUENCE [LARGE SCALE GENOMIC DNA]</scope>
    <source>
        <strain evidence="4 5">PG3</strain>
    </source>
</reference>
<feature type="domain" description="PH" evidence="3">
    <location>
        <begin position="472"/>
        <end position="584"/>
    </location>
</feature>
<dbReference type="InterPro" id="IPR057082">
    <property type="entry name" value="PH_C"/>
</dbReference>
<accession>A0A135LD59</accession>
<feature type="domain" description="PH" evidence="2">
    <location>
        <begin position="346"/>
        <end position="471"/>
    </location>
</feature>
<keyword evidence="5" id="KW-1185">Reference proteome</keyword>
<organism evidence="4 5">
    <name type="scientific">Penicillium patulum</name>
    <name type="common">Penicillium griseofulvum</name>
    <dbReference type="NCBI Taxonomy" id="5078"/>
    <lineage>
        <taxon>Eukaryota</taxon>
        <taxon>Fungi</taxon>
        <taxon>Dikarya</taxon>
        <taxon>Ascomycota</taxon>
        <taxon>Pezizomycotina</taxon>
        <taxon>Eurotiomycetes</taxon>
        <taxon>Eurotiomycetidae</taxon>
        <taxon>Eurotiales</taxon>
        <taxon>Aspergillaceae</taxon>
        <taxon>Penicillium</taxon>
    </lineage>
</organism>
<evidence type="ECO:0000256" key="1">
    <source>
        <dbReference type="SAM" id="MobiDB-lite"/>
    </source>
</evidence>
<gene>
    <name evidence="4" type="ORF">PGRI_036540</name>
</gene>
<dbReference type="EMBL" id="LHQR01000067">
    <property type="protein sequence ID" value="KXG46908.1"/>
    <property type="molecule type" value="Genomic_DNA"/>
</dbReference>
<protein>
    <submittedName>
        <fullName evidence="4">Uncharacterized protein</fullName>
    </submittedName>
</protein>
<dbReference type="Pfam" id="PF23074">
    <property type="entry name" value="PH_FT_N"/>
    <property type="match status" value="1"/>
</dbReference>
<evidence type="ECO:0000313" key="4">
    <source>
        <dbReference type="EMBL" id="KXG46908.1"/>
    </source>
</evidence>
<feature type="region of interest" description="Disordered" evidence="1">
    <location>
        <begin position="173"/>
        <end position="314"/>
    </location>
</feature>
<dbReference type="Proteomes" id="UP000070168">
    <property type="component" value="Unassembled WGS sequence"/>
</dbReference>
<dbReference type="InterPro" id="IPR057081">
    <property type="entry name" value="PH_N"/>
</dbReference>
<comment type="caution">
    <text evidence="4">The sequence shown here is derived from an EMBL/GenBank/DDBJ whole genome shotgun (WGS) entry which is preliminary data.</text>
</comment>
<feature type="compositionally biased region" description="Low complexity" evidence="1">
    <location>
        <begin position="279"/>
        <end position="309"/>
    </location>
</feature>
<dbReference type="OMA" id="IPYVGES"/>
<evidence type="ECO:0000313" key="5">
    <source>
        <dbReference type="Proteomes" id="UP000070168"/>
    </source>
</evidence>
<feature type="compositionally biased region" description="Basic and acidic residues" evidence="1">
    <location>
        <begin position="199"/>
        <end position="249"/>
    </location>
</feature>
<name>A0A135LD59_PENPA</name>
<dbReference type="Pfam" id="PF23076">
    <property type="entry name" value="PH_FT_C"/>
    <property type="match status" value="1"/>
</dbReference>
<dbReference type="AlphaFoldDB" id="A0A135LD59"/>
<dbReference type="GeneID" id="63706667"/>
<dbReference type="RefSeq" id="XP_040645444.1">
    <property type="nucleotide sequence ID" value="XM_040791367.1"/>
</dbReference>
<evidence type="ECO:0000259" key="2">
    <source>
        <dbReference type="Pfam" id="PF23074"/>
    </source>
</evidence>
<dbReference type="OrthoDB" id="5345571at2759"/>
<proteinExistence type="predicted"/>
<sequence>MSSQALRASRESADDVAAGFYAFRTPLPEDVGEITSLMSELYAISALLSSLERVADDPRHRRCFNMIKPDLHAVLASYTYTIEDIGDIFRDLDGPDASPATYKRTWLRMGRFFWDQSRYTLATRISKYKMVFKEFNDLVKDGQYTSPFLAGLVNGFKTLLTAQDSRFAARFEGMTLRPNDSPIDNRVTPRPPPRAPTPVRDHPVRERPARDYPARANPVRDHPARDHPARDHPVRDYPVRDHPLRDRPVRNNPAADRNARRRRSYERTRPPHLSPPMSPSSGTSSDFPPSVPDVPTSPHTSTTSRSTAPDVIKEHWVKETFGSTGTSTPLPSVREKSCCCADPQAGVKQWIKEEGFEELLQLSLNDESDMRVSFYLRRRDHRVRILCREPHRTRPSDYYCLPLNLLEVLRDGSCLRLCRRRKRGTELILWTQLKFTTLEDLVLFHNTFLALRSQDAGTPIGEILDHELEHEEEVFGGTIHDDEYIHALRVYRDSETGGVRLQASVYLGEMNHTPVWTAFVTHNLGKRSWLKSYDSRTVIVRDIKPVIFMSMDDYTPPQTPQGHHVLEFTSSSDASSFLDIMDELGD</sequence>
<evidence type="ECO:0000259" key="3">
    <source>
        <dbReference type="Pfam" id="PF23076"/>
    </source>
</evidence>